<name>K2L1K9_9GAMM</name>
<dbReference type="eggNOG" id="COG2965">
    <property type="taxonomic scope" value="Bacteria"/>
</dbReference>
<dbReference type="GO" id="GO:0006260">
    <property type="term" value="P:DNA replication"/>
    <property type="evidence" value="ECO:0007669"/>
    <property type="project" value="InterPro"/>
</dbReference>
<dbReference type="AlphaFoldDB" id="K2L1K9"/>
<dbReference type="NCBIfam" id="TIGR04418">
    <property type="entry name" value="PriB_gamma"/>
    <property type="match status" value="1"/>
</dbReference>
<dbReference type="Proteomes" id="UP000014115">
    <property type="component" value="Unassembled WGS sequence"/>
</dbReference>
<dbReference type="PATRIC" id="fig|740709.3.peg.1510"/>
<dbReference type="OrthoDB" id="9180733at2"/>
<proteinExistence type="predicted"/>
<dbReference type="Pfam" id="PF22657">
    <property type="entry name" value="SSB_1"/>
    <property type="match status" value="1"/>
</dbReference>
<evidence type="ECO:0000313" key="2">
    <source>
        <dbReference type="Proteomes" id="UP000014115"/>
    </source>
</evidence>
<gene>
    <name evidence="1" type="ORF">A10D4_07425</name>
</gene>
<accession>K2L1K9</accession>
<organism evidence="1 2">
    <name type="scientific">Idiomarina xiamenensis 10-D-4</name>
    <dbReference type="NCBI Taxonomy" id="740709"/>
    <lineage>
        <taxon>Bacteria</taxon>
        <taxon>Pseudomonadati</taxon>
        <taxon>Pseudomonadota</taxon>
        <taxon>Gammaproteobacteria</taxon>
        <taxon>Alteromonadales</taxon>
        <taxon>Idiomarinaceae</taxon>
        <taxon>Idiomarina</taxon>
    </lineage>
</organism>
<dbReference type="Gene3D" id="2.40.50.140">
    <property type="entry name" value="Nucleic acid-binding proteins"/>
    <property type="match status" value="1"/>
</dbReference>
<dbReference type="STRING" id="740709.A10D4_07425"/>
<protein>
    <submittedName>
        <fullName evidence="1">Primosomal replication protein N</fullName>
    </submittedName>
</protein>
<dbReference type="RefSeq" id="WP_008488695.1">
    <property type="nucleotide sequence ID" value="NZ_AMRG01000008.1"/>
</dbReference>
<reference evidence="1 2" key="1">
    <citation type="journal article" date="2012" name="J. Bacteriol.">
        <title>Genome Sequence of Idiomarina xiamenensis Type Strain 10-D-4.</title>
        <authorList>
            <person name="Lai Q."/>
            <person name="Wang L."/>
            <person name="Wang W."/>
            <person name="Shao Z."/>
        </authorList>
    </citation>
    <scope>NUCLEOTIDE SEQUENCE [LARGE SCALE GENOMIC DNA]</scope>
    <source>
        <strain evidence="1 2">10-D-4</strain>
    </source>
</reference>
<sequence>MSTQATASNCFEIAGVLCKPPRISRSPAGIAHFHGVIEHQSEQLEAGLKRRSYVRIQVVYSADDVSQLSAQLTMGCQVLAKGFLHRHEDSNGLSRLVLHAQYLTKI</sequence>
<keyword evidence="2" id="KW-1185">Reference proteome</keyword>
<comment type="caution">
    <text evidence="1">The sequence shown here is derived from an EMBL/GenBank/DDBJ whole genome shotgun (WGS) entry which is preliminary data.</text>
</comment>
<evidence type="ECO:0000313" key="1">
    <source>
        <dbReference type="EMBL" id="EKE83660.1"/>
    </source>
</evidence>
<dbReference type="InterPro" id="IPR023646">
    <property type="entry name" value="Prisomal_replication_PriB"/>
</dbReference>
<dbReference type="PIRSF" id="PIRSF003135">
    <property type="entry name" value="Primosomal_n"/>
    <property type="match status" value="1"/>
</dbReference>
<dbReference type="GO" id="GO:0030894">
    <property type="term" value="C:replisome"/>
    <property type="evidence" value="ECO:0007669"/>
    <property type="project" value="InterPro"/>
</dbReference>
<dbReference type="GO" id="GO:0003697">
    <property type="term" value="F:single-stranded DNA binding"/>
    <property type="evidence" value="ECO:0007669"/>
    <property type="project" value="InterPro"/>
</dbReference>
<dbReference type="InterPro" id="IPR012340">
    <property type="entry name" value="NA-bd_OB-fold"/>
</dbReference>
<dbReference type="SUPFAM" id="SSF50249">
    <property type="entry name" value="Nucleic acid-binding proteins"/>
    <property type="match status" value="1"/>
</dbReference>
<dbReference type="EMBL" id="AMRG01000008">
    <property type="protein sequence ID" value="EKE83660.1"/>
    <property type="molecule type" value="Genomic_DNA"/>
</dbReference>